<dbReference type="InterPro" id="IPR006597">
    <property type="entry name" value="Sel1-like"/>
</dbReference>
<dbReference type="InterPro" id="IPR011990">
    <property type="entry name" value="TPR-like_helical_dom_sf"/>
</dbReference>
<sequence>MSHLLVSSSPLTMNEKVSSDWHSYPMKAFSKLLILHFVILAQLSCAMKNPSRNMPLKAFDPHRKDFVCKYESDVVPKIDEQAEQWFQEGLALTSHTLWPNQRDYVKAVQLWQQAAEKNHWKALLNLANAFAHGEGVARDTEHAVLIVESAMKLGIPAAFDLMGIYHMHGIGVKQDVSRAYAFWELAVEMGSPSAMAFLGKKMEALYDSPPAFWANRKIALKLLECGFRQGSGDSAFNLGATIRGENPELNEDNQLALHILQEGVRLGNTMSAISLSSAFGNGKPLVGGGKDNSRRERYSLLSDALQRNPDLRFPNLDKILPLPPAKLPMWNGDRNTLLDAAKPILPRPAAPPPPEPNPAWLLTGRAHIEPGRQLPEQPQRQIVPQYESTAAPETGYWIARLMHPVSERHRAWDAQQLPMRYLKGELFDRSRTGLQDEDGRIRFHYLGEAIDQLPPAPIKDDPRVARRAARYSDIPKTERYYRSHSPCPRTGIWRPYLPDTHPLHASFNRWDRQAYVRKGMPFPAVVADRPGIEEKDILWQWLANANEVRNGLEHVTLTTGEDDGAHD</sequence>
<dbReference type="SUPFAM" id="SSF81901">
    <property type="entry name" value="HCP-like"/>
    <property type="match status" value="1"/>
</dbReference>
<dbReference type="Gene3D" id="1.25.40.10">
    <property type="entry name" value="Tetratricopeptide repeat domain"/>
    <property type="match status" value="1"/>
</dbReference>
<dbReference type="PANTHER" id="PTHR11102:SF160">
    <property type="entry name" value="ERAD-ASSOCIATED E3 UBIQUITIN-PROTEIN LIGASE COMPONENT HRD3"/>
    <property type="match status" value="1"/>
</dbReference>
<reference evidence="2 3" key="1">
    <citation type="submission" date="2023-07" db="EMBL/GenBank/DDBJ databases">
        <title>Sorghum-associated microbial communities from plants grown in Nebraska, USA.</title>
        <authorList>
            <person name="Schachtman D."/>
        </authorList>
    </citation>
    <scope>NUCLEOTIDE SEQUENCE [LARGE SCALE GENOMIC DNA]</scope>
    <source>
        <strain evidence="2 3">596</strain>
    </source>
</reference>
<dbReference type="InterPro" id="IPR050767">
    <property type="entry name" value="Sel1_AlgK"/>
</dbReference>
<organism evidence="2 3">
    <name type="scientific">Herbaspirillum frisingense</name>
    <dbReference type="NCBI Taxonomy" id="92645"/>
    <lineage>
        <taxon>Bacteria</taxon>
        <taxon>Pseudomonadati</taxon>
        <taxon>Pseudomonadota</taxon>
        <taxon>Betaproteobacteria</taxon>
        <taxon>Burkholderiales</taxon>
        <taxon>Oxalobacteraceae</taxon>
        <taxon>Herbaspirillum</taxon>
    </lineage>
</organism>
<dbReference type="PANTHER" id="PTHR11102">
    <property type="entry name" value="SEL-1-LIKE PROTEIN"/>
    <property type="match status" value="1"/>
</dbReference>
<dbReference type="Pfam" id="PF08238">
    <property type="entry name" value="Sel1"/>
    <property type="match status" value="3"/>
</dbReference>
<dbReference type="Pfam" id="PF19933">
    <property type="entry name" value="DUF6396"/>
    <property type="match status" value="1"/>
</dbReference>
<proteinExistence type="predicted"/>
<comment type="caution">
    <text evidence="2">The sequence shown here is derived from an EMBL/GenBank/DDBJ whole genome shotgun (WGS) entry which is preliminary data.</text>
</comment>
<protein>
    <submittedName>
        <fullName evidence="2">TPR repeat protein</fullName>
    </submittedName>
</protein>
<accession>A0ABU1PBP3</accession>
<dbReference type="InterPro" id="IPR045653">
    <property type="entry name" value="DUF6396"/>
</dbReference>
<dbReference type="Proteomes" id="UP001260715">
    <property type="component" value="Unassembled WGS sequence"/>
</dbReference>
<keyword evidence="3" id="KW-1185">Reference proteome</keyword>
<dbReference type="RefSeq" id="WP_146012829.1">
    <property type="nucleotide sequence ID" value="NZ_JAVDSJ010000002.1"/>
</dbReference>
<feature type="domain" description="DUF6396" evidence="1">
    <location>
        <begin position="287"/>
        <end position="334"/>
    </location>
</feature>
<evidence type="ECO:0000313" key="2">
    <source>
        <dbReference type="EMBL" id="MDR6583342.1"/>
    </source>
</evidence>
<dbReference type="EMBL" id="JAVDSJ010000002">
    <property type="protein sequence ID" value="MDR6583342.1"/>
    <property type="molecule type" value="Genomic_DNA"/>
</dbReference>
<gene>
    <name evidence="2" type="ORF">J2W50_001540</name>
</gene>
<evidence type="ECO:0000313" key="3">
    <source>
        <dbReference type="Proteomes" id="UP001260715"/>
    </source>
</evidence>
<name>A0ABU1PBP3_9BURK</name>
<evidence type="ECO:0000259" key="1">
    <source>
        <dbReference type="Pfam" id="PF19933"/>
    </source>
</evidence>
<dbReference type="SMART" id="SM00671">
    <property type="entry name" value="SEL1"/>
    <property type="match status" value="4"/>
</dbReference>